<dbReference type="RefSeq" id="WP_259312202.1">
    <property type="nucleotide sequence ID" value="NZ_CP087164.1"/>
</dbReference>
<protein>
    <submittedName>
        <fullName evidence="1">Uncharacterized protein</fullName>
    </submittedName>
</protein>
<dbReference type="KEGG" id="sbae:DSM104329_04595"/>
<dbReference type="SUPFAM" id="SSF52402">
    <property type="entry name" value="Adenine nucleotide alpha hydrolases-like"/>
    <property type="match status" value="1"/>
</dbReference>
<dbReference type="Proteomes" id="UP001162834">
    <property type="component" value="Chromosome"/>
</dbReference>
<accession>A0A9E7C314</accession>
<gene>
    <name evidence="1" type="ORF">DSM104329_04595</name>
</gene>
<evidence type="ECO:0000313" key="1">
    <source>
        <dbReference type="EMBL" id="UGS38172.1"/>
    </source>
</evidence>
<proteinExistence type="predicted"/>
<dbReference type="InterPro" id="IPR014729">
    <property type="entry name" value="Rossmann-like_a/b/a_fold"/>
</dbReference>
<dbReference type="AlphaFoldDB" id="A0A9E7C314"/>
<dbReference type="Gene3D" id="3.40.50.620">
    <property type="entry name" value="HUPs"/>
    <property type="match status" value="1"/>
</dbReference>
<organism evidence="1 2">
    <name type="scientific">Capillimicrobium parvum</name>
    <dbReference type="NCBI Taxonomy" id="2884022"/>
    <lineage>
        <taxon>Bacteria</taxon>
        <taxon>Bacillati</taxon>
        <taxon>Actinomycetota</taxon>
        <taxon>Thermoleophilia</taxon>
        <taxon>Solirubrobacterales</taxon>
        <taxon>Capillimicrobiaceae</taxon>
        <taxon>Capillimicrobium</taxon>
    </lineage>
</organism>
<dbReference type="EMBL" id="CP087164">
    <property type="protein sequence ID" value="UGS38172.1"/>
    <property type="molecule type" value="Genomic_DNA"/>
</dbReference>
<evidence type="ECO:0000313" key="2">
    <source>
        <dbReference type="Proteomes" id="UP001162834"/>
    </source>
</evidence>
<keyword evidence="2" id="KW-1185">Reference proteome</keyword>
<sequence length="125" mass="13448">MRLLVLADEQVDSARIRAALPGEQGLDEAEVLVVEPAVNRSRLAFWMSDSDEAIAEAREKEERSVDALRSEGVKAAGEVGESEPLLALGDALATYDADVVLLLTGDEALEREAAERFGVRVVRAA</sequence>
<name>A0A9E7C314_9ACTN</name>
<reference evidence="1" key="1">
    <citation type="journal article" date="2022" name="Int. J. Syst. Evol. Microbiol.">
        <title>Pseudomonas aegrilactucae sp. nov. and Pseudomonas morbosilactucae sp. nov., pathogens causing bacterial rot of lettuce in Japan.</title>
        <authorList>
            <person name="Sawada H."/>
            <person name="Fujikawa T."/>
            <person name="Satou M."/>
        </authorList>
    </citation>
    <scope>NUCLEOTIDE SEQUENCE</scope>
    <source>
        <strain evidence="1">0166_1</strain>
    </source>
</reference>